<accession>A0A1M7ZKZ2</accession>
<dbReference type="Pfam" id="PF05962">
    <property type="entry name" value="HutD"/>
    <property type="match status" value="1"/>
</dbReference>
<proteinExistence type="predicted"/>
<gene>
    <name evidence="1" type="ORF">SAMN02745172_02186</name>
</gene>
<dbReference type="SUPFAM" id="SSF51182">
    <property type="entry name" value="RmlC-like cupins"/>
    <property type="match status" value="1"/>
</dbReference>
<protein>
    <recommendedName>
        <fullName evidence="3">HutD family protein</fullName>
    </recommendedName>
</protein>
<dbReference type="Proteomes" id="UP000186406">
    <property type="component" value="Unassembled WGS sequence"/>
</dbReference>
<dbReference type="InterPro" id="IPR010282">
    <property type="entry name" value="Uncharacterised_HutD/Ves"/>
</dbReference>
<evidence type="ECO:0000313" key="2">
    <source>
        <dbReference type="Proteomes" id="UP000186406"/>
    </source>
</evidence>
<evidence type="ECO:0008006" key="3">
    <source>
        <dbReference type="Google" id="ProtNLM"/>
    </source>
</evidence>
<sequence>MIAATGDHAPAGAATLPAGARLSSLADAKVMPWANGRGVTRELLRRETPDGRLFCRLSVADVVEPGAFSPLPGIDRHLTLIDGQGFTLSVNGRVVPVAFGEPLAFSGDDDVAATKVDGPSRDFNVMVDRAVARAVVSRRDGNFEDVSPAALRCYFVVQGAFAASLLPDRPLAAGDLLELDRDAACPVTFAGSGVLVAVHVNTV</sequence>
<dbReference type="RefSeq" id="WP_073628562.1">
    <property type="nucleotide sequence ID" value="NZ_FRXO01000004.1"/>
</dbReference>
<dbReference type="CDD" id="cd20293">
    <property type="entry name" value="cupin_HutD_N"/>
    <property type="match status" value="1"/>
</dbReference>
<dbReference type="InterPro" id="IPR011051">
    <property type="entry name" value="RmlC_Cupin_sf"/>
</dbReference>
<dbReference type="AlphaFoldDB" id="A0A1M7ZKZ2"/>
<dbReference type="InterPro" id="IPR014710">
    <property type="entry name" value="RmlC-like_jellyroll"/>
</dbReference>
<organism evidence="1 2">
    <name type="scientific">Pseudoxanthobacter soli DSM 19599</name>
    <dbReference type="NCBI Taxonomy" id="1123029"/>
    <lineage>
        <taxon>Bacteria</taxon>
        <taxon>Pseudomonadati</taxon>
        <taxon>Pseudomonadota</taxon>
        <taxon>Alphaproteobacteria</taxon>
        <taxon>Hyphomicrobiales</taxon>
        <taxon>Segnochrobactraceae</taxon>
        <taxon>Pseudoxanthobacter</taxon>
    </lineage>
</organism>
<dbReference type="PANTHER" id="PTHR37943:SF1">
    <property type="entry name" value="PROTEIN VES"/>
    <property type="match status" value="1"/>
</dbReference>
<dbReference type="OrthoDB" id="9800082at2"/>
<keyword evidence="2" id="KW-1185">Reference proteome</keyword>
<dbReference type="Gene3D" id="2.60.120.10">
    <property type="entry name" value="Jelly Rolls"/>
    <property type="match status" value="1"/>
</dbReference>
<dbReference type="STRING" id="1123029.SAMN02745172_02186"/>
<reference evidence="1 2" key="1">
    <citation type="submission" date="2016-12" db="EMBL/GenBank/DDBJ databases">
        <authorList>
            <person name="Song W.-J."/>
            <person name="Kurnit D.M."/>
        </authorList>
    </citation>
    <scope>NUCLEOTIDE SEQUENCE [LARGE SCALE GENOMIC DNA]</scope>
    <source>
        <strain evidence="1 2">DSM 19599</strain>
    </source>
</reference>
<name>A0A1M7ZKZ2_9HYPH</name>
<dbReference type="PANTHER" id="PTHR37943">
    <property type="entry name" value="PROTEIN VES"/>
    <property type="match status" value="1"/>
</dbReference>
<evidence type="ECO:0000313" key="1">
    <source>
        <dbReference type="EMBL" id="SHO65541.1"/>
    </source>
</evidence>
<dbReference type="EMBL" id="FRXO01000004">
    <property type="protein sequence ID" value="SHO65541.1"/>
    <property type="molecule type" value="Genomic_DNA"/>
</dbReference>